<dbReference type="InterPro" id="IPR002347">
    <property type="entry name" value="SDR_fam"/>
</dbReference>
<dbReference type="PATRIC" id="fig|1423726.3.peg.2544"/>
<dbReference type="RefSeq" id="WP_057904281.1">
    <property type="nucleotide sequence ID" value="NZ_AZDA01000043.1"/>
</dbReference>
<keyword evidence="3" id="KW-1185">Reference proteome</keyword>
<evidence type="ECO:0000256" key="1">
    <source>
        <dbReference type="RuleBase" id="RU000363"/>
    </source>
</evidence>
<dbReference type="Pfam" id="PF00106">
    <property type="entry name" value="adh_short"/>
    <property type="match status" value="1"/>
</dbReference>
<evidence type="ECO:0000313" key="2">
    <source>
        <dbReference type="EMBL" id="KRK39483.1"/>
    </source>
</evidence>
<dbReference type="PRINTS" id="PR00080">
    <property type="entry name" value="SDRFAMILY"/>
</dbReference>
<organism evidence="2 3">
    <name type="scientific">Loigolactobacillus bifermentans DSM 20003</name>
    <dbReference type="NCBI Taxonomy" id="1423726"/>
    <lineage>
        <taxon>Bacteria</taxon>
        <taxon>Bacillati</taxon>
        <taxon>Bacillota</taxon>
        <taxon>Bacilli</taxon>
        <taxon>Lactobacillales</taxon>
        <taxon>Lactobacillaceae</taxon>
        <taxon>Loigolactobacillus</taxon>
    </lineage>
</organism>
<evidence type="ECO:0008006" key="4">
    <source>
        <dbReference type="Google" id="ProtNLM"/>
    </source>
</evidence>
<dbReference type="Proteomes" id="UP000051461">
    <property type="component" value="Unassembled WGS sequence"/>
</dbReference>
<dbReference type="Gene3D" id="3.40.50.720">
    <property type="entry name" value="NAD(P)-binding Rossmann-like Domain"/>
    <property type="match status" value="1"/>
</dbReference>
<dbReference type="OrthoDB" id="5786478at2"/>
<evidence type="ECO:0000313" key="3">
    <source>
        <dbReference type="Proteomes" id="UP000051461"/>
    </source>
</evidence>
<dbReference type="EMBL" id="AZDA01000043">
    <property type="protein sequence ID" value="KRK39483.1"/>
    <property type="molecule type" value="Genomic_DNA"/>
</dbReference>
<reference evidence="2 3" key="1">
    <citation type="journal article" date="2015" name="Genome Announc.">
        <title>Expanding the biotechnology potential of lactobacilli through comparative genomics of 213 strains and associated genera.</title>
        <authorList>
            <person name="Sun Z."/>
            <person name="Harris H.M."/>
            <person name="McCann A."/>
            <person name="Guo C."/>
            <person name="Argimon S."/>
            <person name="Zhang W."/>
            <person name="Yang X."/>
            <person name="Jeffery I.B."/>
            <person name="Cooney J.C."/>
            <person name="Kagawa T.F."/>
            <person name="Liu W."/>
            <person name="Song Y."/>
            <person name="Salvetti E."/>
            <person name="Wrobel A."/>
            <person name="Rasinkangas P."/>
            <person name="Parkhill J."/>
            <person name="Rea M.C."/>
            <person name="O'Sullivan O."/>
            <person name="Ritari J."/>
            <person name="Douillard F.P."/>
            <person name="Paul Ross R."/>
            <person name="Yang R."/>
            <person name="Briner A.E."/>
            <person name="Felis G.E."/>
            <person name="de Vos W.M."/>
            <person name="Barrangou R."/>
            <person name="Klaenhammer T.R."/>
            <person name="Caufield P.W."/>
            <person name="Cui Y."/>
            <person name="Zhang H."/>
            <person name="O'Toole P.W."/>
        </authorList>
    </citation>
    <scope>NUCLEOTIDE SEQUENCE [LARGE SCALE GENOMIC DNA]</scope>
    <source>
        <strain evidence="2 3">DSM 20003</strain>
    </source>
</reference>
<gene>
    <name evidence="2" type="ORF">FC07_GL002452</name>
</gene>
<dbReference type="STRING" id="1423726.FC07_GL002452"/>
<dbReference type="SUPFAM" id="SSF51735">
    <property type="entry name" value="NAD(P)-binding Rossmann-fold domains"/>
    <property type="match status" value="1"/>
</dbReference>
<dbReference type="AlphaFoldDB" id="A0A0R1GYP2"/>
<accession>A0A0R1GYP2</accession>
<protein>
    <recommendedName>
        <fullName evidence="4">Carbonyl reductase</fullName>
    </recommendedName>
</protein>
<dbReference type="PANTHER" id="PTHR43975">
    <property type="entry name" value="ZGC:101858"/>
    <property type="match status" value="1"/>
</dbReference>
<name>A0A0R1GYP2_9LACO</name>
<comment type="caution">
    <text evidence="2">The sequence shown here is derived from an EMBL/GenBank/DDBJ whole genome shotgun (WGS) entry which is preliminary data.</text>
</comment>
<proteinExistence type="inferred from homology"/>
<sequence>MKTILITGANKGIGLALVQALAPQAQQVLLGARNAQRAEAAIAQLATQDITNVTYVHVDLADSAALTETVAAINATYPDLDLLINNAGIPGGAANSLTTPLTDLQTTMQVNFFGTYQLTQGLLPRLNQNAGRIVNITIPTDPNPLWNPLAYKTSKAAQNVMTQAMALDLTQAKAGATTFSIHPGPTTTDLNGNLTYPGFHSPADVATKISALLNDGQSHHGEFIEIYPQLRG</sequence>
<dbReference type="InterPro" id="IPR036291">
    <property type="entry name" value="NAD(P)-bd_dom_sf"/>
</dbReference>
<dbReference type="PANTHER" id="PTHR43975:SF2">
    <property type="entry name" value="EG:BACR7A4.14 PROTEIN-RELATED"/>
    <property type="match status" value="1"/>
</dbReference>
<dbReference type="PRINTS" id="PR00081">
    <property type="entry name" value="GDHRDH"/>
</dbReference>
<comment type="similarity">
    <text evidence="1">Belongs to the short-chain dehydrogenases/reductases (SDR) family.</text>
</comment>